<accession>A0A3D8IWR2</accession>
<evidence type="ECO:0000313" key="2">
    <source>
        <dbReference type="EMBL" id="RDU69011.1"/>
    </source>
</evidence>
<keyword evidence="3" id="KW-1185">Reference proteome</keyword>
<dbReference type="Proteomes" id="UP000257067">
    <property type="component" value="Unassembled WGS sequence"/>
</dbReference>
<evidence type="ECO:0000259" key="1">
    <source>
        <dbReference type="Pfam" id="PF25448"/>
    </source>
</evidence>
<reference evidence="2 3" key="1">
    <citation type="submission" date="2018-04" db="EMBL/GenBank/DDBJ databases">
        <title>Novel Campyloabacter and Helicobacter Species and Strains.</title>
        <authorList>
            <person name="Mannion A.J."/>
            <person name="Shen Z."/>
            <person name="Fox J.G."/>
        </authorList>
    </citation>
    <scope>NUCLEOTIDE SEQUENCE [LARGE SCALE GENOMIC DNA]</scope>
    <source>
        <strain evidence="2 3">ATCC 700242</strain>
    </source>
</reference>
<gene>
    <name evidence="2" type="ORF">CQA62_04015</name>
</gene>
<sequence>MQRLWEYALREQNKLNELYEAIKGEDREELRGLREKLGLKRDAKVDFALCERIINLRVAPILQILKQEGRGDLRKEKREMIEYVSVLYARRFEKMIAFAKGILSEFEYELIKGVHQVGLGFNEWFIEWNDVLIEGINAQKFTQVEQDMLRASTDKAQGEVSGEKSYSIAQITQGKVEVIPYALCFAPQIQKITHALQNLLLALSPHSHPQKEQYLHYFKKLIASLNAKENLIQSWRQTDLAWLMIKAPLQVVHPFEYYEDIYRHSVAPEWDIRLKNPQEQSQKQTKIRVKEMFQTLSDQLNASETLKLEVLQRLEQTQFFDSLPLAFYGSLNNGLFSAQVIPNDEGMNKKIFAYTSRIWYSLKSKPKTRLEQEIFPEYFLSQYYADLGNEELWKSIYDISTNGHEYGHILWVDESSERIMNKRGEFKNIEEFKATCGGLVAYFMSKEKSLSEGLLREHIKRSVGLLAYRDNLEVLPYYCEALFHLSGAFECGVLCFKAGKLEIFENKSAQYWEWMRRIYIQLASHYLQKREAGEFLYQFLSKEEGIYLPLQTQTKEFVKFYYERYLKIGQETL</sequence>
<dbReference type="Pfam" id="PF25448">
    <property type="entry name" value="DUF7897"/>
    <property type="match status" value="1"/>
</dbReference>
<dbReference type="InterPro" id="IPR057219">
    <property type="entry name" value="DUF7897"/>
</dbReference>
<proteinExistence type="predicted"/>
<organism evidence="2 3">
    <name type="scientific">Helicobacter cholecystus</name>
    <dbReference type="NCBI Taxonomy" id="45498"/>
    <lineage>
        <taxon>Bacteria</taxon>
        <taxon>Pseudomonadati</taxon>
        <taxon>Campylobacterota</taxon>
        <taxon>Epsilonproteobacteria</taxon>
        <taxon>Campylobacterales</taxon>
        <taxon>Helicobacteraceae</taxon>
        <taxon>Helicobacter</taxon>
    </lineage>
</organism>
<dbReference type="NCBIfam" id="NF033805">
    <property type="entry name" value="invasion_CiaB"/>
    <property type="match status" value="1"/>
</dbReference>
<feature type="domain" description="DUF7897" evidence="1">
    <location>
        <begin position="2"/>
        <end position="572"/>
    </location>
</feature>
<dbReference type="EMBL" id="NXLU01000004">
    <property type="protein sequence ID" value="RDU69011.1"/>
    <property type="molecule type" value="Genomic_DNA"/>
</dbReference>
<dbReference type="OrthoDB" id="5372053at2"/>
<protein>
    <recommendedName>
        <fullName evidence="1">DUF7897 domain-containing protein</fullName>
    </recommendedName>
</protein>
<evidence type="ECO:0000313" key="3">
    <source>
        <dbReference type="Proteomes" id="UP000257067"/>
    </source>
</evidence>
<name>A0A3D8IWR2_9HELI</name>
<comment type="caution">
    <text evidence="2">The sequence shown here is derived from an EMBL/GenBank/DDBJ whole genome shotgun (WGS) entry which is preliminary data.</text>
</comment>
<dbReference type="AlphaFoldDB" id="A0A3D8IWR2"/>
<dbReference type="RefSeq" id="WP_104724650.1">
    <property type="nucleotide sequence ID" value="NZ_FZNE01000004.1"/>
</dbReference>